<sequence length="570" mass="62025">MSGRVHFEVFIRKVPGAPWTLDLATENRTLALQTAQELMDEGRIAAVRVSKEVFDEETREFSSAIILKLGAAEYTAKVRPQAEPQPLCVTPQDLYTLHARERIGRLLEGWLERNNATPFELLHRPDLVEKLEASGVDLQHAIQKVAVPEAHARSMSVHELMRVFHTLIERAVSRLMKDHRRGALPDVDKEGFAAAAERLAQDPERGYLLGAGVAASIAPAKNWSDKVDRLMDLADAAPESGLGRGAALAVIQQPLAEILETKPGMTDIMGKAQDLGANLAAMTRLAAYEAVESLIAVEKSVQKIMPPMSPLAVRLAKWLSGDNFQDVRGAIGRRILRELTGPRRLCPGDAEREIHVLRALAMSLTAASGKLLPLEEVQTAFGARSKMLVTGDFVEAYLGQGRSAHDEIEALIWLTENVIGAANKRQAGSWLKALVGSLRFEKEMLHGPTETAPGRLAQLAALHRAVGRCGLVPEDYEPIQERLGEVGGRVETEARLTQAVARANAPIINRLVLLLRLAAGETAPRGPASIRARSEALKLFKLDSTRAELAAAPEQMAQVRDLIHAAGMAA</sequence>
<evidence type="ECO:0000313" key="1">
    <source>
        <dbReference type="EMBL" id="RAK67382.1"/>
    </source>
</evidence>
<comment type="caution">
    <text evidence="1">The sequence shown here is derived from an EMBL/GenBank/DDBJ whole genome shotgun (WGS) entry which is preliminary data.</text>
</comment>
<dbReference type="EMBL" id="QFYS01000002">
    <property type="protein sequence ID" value="RAK67382.1"/>
    <property type="molecule type" value="Genomic_DNA"/>
</dbReference>
<proteinExistence type="predicted"/>
<name>A0A328BIS1_9CAUL</name>
<gene>
    <name evidence="1" type="ORF">DJ019_05520</name>
</gene>
<dbReference type="OrthoDB" id="8481837at2"/>
<dbReference type="Proteomes" id="UP000249524">
    <property type="component" value="Unassembled WGS sequence"/>
</dbReference>
<reference evidence="1 2" key="1">
    <citation type="submission" date="2018-05" db="EMBL/GenBank/DDBJ databases">
        <authorList>
            <person name="Lanie J.A."/>
            <person name="Ng W.-L."/>
            <person name="Kazmierczak K.M."/>
            <person name="Andrzejewski T.M."/>
            <person name="Davidsen T.M."/>
            <person name="Wayne K.J."/>
            <person name="Tettelin H."/>
            <person name="Glass J.I."/>
            <person name="Rusch D."/>
            <person name="Podicherti R."/>
            <person name="Tsui H.-C.T."/>
            <person name="Winkler M.E."/>
        </authorList>
    </citation>
    <scope>NUCLEOTIDE SEQUENCE [LARGE SCALE GENOMIC DNA]</scope>
    <source>
        <strain evidence="1 2">BUT-10</strain>
    </source>
</reference>
<keyword evidence="2" id="KW-1185">Reference proteome</keyword>
<dbReference type="AlphaFoldDB" id="A0A328BIS1"/>
<evidence type="ECO:0000313" key="2">
    <source>
        <dbReference type="Proteomes" id="UP000249524"/>
    </source>
</evidence>
<organism evidence="1 2">
    <name type="scientific">Phenylobacterium kunshanense</name>
    <dbReference type="NCBI Taxonomy" id="1445034"/>
    <lineage>
        <taxon>Bacteria</taxon>
        <taxon>Pseudomonadati</taxon>
        <taxon>Pseudomonadota</taxon>
        <taxon>Alphaproteobacteria</taxon>
        <taxon>Caulobacterales</taxon>
        <taxon>Caulobacteraceae</taxon>
        <taxon>Phenylobacterium</taxon>
    </lineage>
</organism>
<accession>A0A328BIS1</accession>
<protein>
    <submittedName>
        <fullName evidence="1">Uncharacterized protein</fullName>
    </submittedName>
</protein>